<organism evidence="2 3">
    <name type="scientific">Zizania palustris</name>
    <name type="common">Northern wild rice</name>
    <dbReference type="NCBI Taxonomy" id="103762"/>
    <lineage>
        <taxon>Eukaryota</taxon>
        <taxon>Viridiplantae</taxon>
        <taxon>Streptophyta</taxon>
        <taxon>Embryophyta</taxon>
        <taxon>Tracheophyta</taxon>
        <taxon>Spermatophyta</taxon>
        <taxon>Magnoliopsida</taxon>
        <taxon>Liliopsida</taxon>
        <taxon>Poales</taxon>
        <taxon>Poaceae</taxon>
        <taxon>BOP clade</taxon>
        <taxon>Oryzoideae</taxon>
        <taxon>Oryzeae</taxon>
        <taxon>Zizaniinae</taxon>
        <taxon>Zizania</taxon>
    </lineage>
</organism>
<evidence type="ECO:0000313" key="2">
    <source>
        <dbReference type="EMBL" id="KAG8050523.1"/>
    </source>
</evidence>
<reference evidence="2" key="1">
    <citation type="journal article" date="2021" name="bioRxiv">
        <title>Whole Genome Assembly and Annotation of Northern Wild Rice, Zizania palustris L., Supports a Whole Genome Duplication in the Zizania Genus.</title>
        <authorList>
            <person name="Haas M."/>
            <person name="Kono T."/>
            <person name="Macchietto M."/>
            <person name="Millas R."/>
            <person name="McGilp L."/>
            <person name="Shao M."/>
            <person name="Duquette J."/>
            <person name="Hirsch C.N."/>
            <person name="Kimball J."/>
        </authorList>
    </citation>
    <scope>NUCLEOTIDE SEQUENCE</scope>
    <source>
        <tissue evidence="2">Fresh leaf tissue</tissue>
    </source>
</reference>
<evidence type="ECO:0000256" key="1">
    <source>
        <dbReference type="SAM" id="MobiDB-lite"/>
    </source>
</evidence>
<accession>A0A8J5VKJ1</accession>
<dbReference type="Proteomes" id="UP000729402">
    <property type="component" value="Unassembled WGS sequence"/>
</dbReference>
<feature type="region of interest" description="Disordered" evidence="1">
    <location>
        <begin position="147"/>
        <end position="167"/>
    </location>
</feature>
<name>A0A8J5VKJ1_ZIZPA</name>
<proteinExistence type="predicted"/>
<keyword evidence="3" id="KW-1185">Reference proteome</keyword>
<protein>
    <submittedName>
        <fullName evidence="2">Uncharacterized protein</fullName>
    </submittedName>
</protein>
<dbReference type="AlphaFoldDB" id="A0A8J5VKJ1"/>
<comment type="caution">
    <text evidence="2">The sequence shown here is derived from an EMBL/GenBank/DDBJ whole genome shotgun (WGS) entry which is preliminary data.</text>
</comment>
<reference evidence="2" key="2">
    <citation type="submission" date="2021-02" db="EMBL/GenBank/DDBJ databases">
        <authorList>
            <person name="Kimball J.A."/>
            <person name="Haas M.W."/>
            <person name="Macchietto M."/>
            <person name="Kono T."/>
            <person name="Duquette J."/>
            <person name="Shao M."/>
        </authorList>
    </citation>
    <scope>NUCLEOTIDE SEQUENCE</scope>
    <source>
        <tissue evidence="2">Fresh leaf tissue</tissue>
    </source>
</reference>
<sequence>MGRRSVRVVLESSILLAPSSRIGGGSGGGVTGEDDDAAQVALRPGAEALLRRLRYSNLGVAICHPDGLPTNEPPCLHVAASWGDVAAVYQRGVRKTARAAHVKAQDAASGEQRSWFVGVHSGVAGGGARRCVQARQAAADVALRGMQPRRRNAGDQRLRDAANGEQRSRCVGVRAGADSGGARRCVRARQAAAGVALRGMQPRRRNTGDQRMEAPCCLRP</sequence>
<feature type="compositionally biased region" description="Basic and acidic residues" evidence="1">
    <location>
        <begin position="152"/>
        <end position="167"/>
    </location>
</feature>
<gene>
    <name evidence="2" type="ORF">GUJ93_ZPchr0009g2198</name>
</gene>
<dbReference type="EMBL" id="JAAALK010000289">
    <property type="protein sequence ID" value="KAG8050523.1"/>
    <property type="molecule type" value="Genomic_DNA"/>
</dbReference>
<dbReference type="OrthoDB" id="719778at2759"/>
<evidence type="ECO:0000313" key="3">
    <source>
        <dbReference type="Proteomes" id="UP000729402"/>
    </source>
</evidence>
<feature type="region of interest" description="Disordered" evidence="1">
    <location>
        <begin position="201"/>
        <end position="220"/>
    </location>
</feature>